<evidence type="ECO:0000256" key="1">
    <source>
        <dbReference type="SAM" id="SignalP"/>
    </source>
</evidence>
<name>A0A7W8DPB1_9BACT</name>
<dbReference type="RefSeq" id="WP_184206389.1">
    <property type="nucleotide sequence ID" value="NZ_JACHIF010000002.1"/>
</dbReference>
<dbReference type="EMBL" id="JACHIF010000002">
    <property type="protein sequence ID" value="MBB5036965.1"/>
    <property type="molecule type" value="Genomic_DNA"/>
</dbReference>
<dbReference type="Proteomes" id="UP000534294">
    <property type="component" value="Unassembled WGS sequence"/>
</dbReference>
<keyword evidence="3" id="KW-1185">Reference proteome</keyword>
<gene>
    <name evidence="2" type="ORF">HNQ64_001207</name>
</gene>
<keyword evidence="1" id="KW-0732">Signal</keyword>
<reference evidence="2 3" key="1">
    <citation type="submission" date="2020-08" db="EMBL/GenBank/DDBJ databases">
        <title>Genomic Encyclopedia of Type Strains, Phase IV (KMG-IV): sequencing the most valuable type-strain genomes for metagenomic binning, comparative biology and taxonomic classification.</title>
        <authorList>
            <person name="Goeker M."/>
        </authorList>
    </citation>
    <scope>NUCLEOTIDE SEQUENCE [LARGE SCALE GENOMIC DNA]</scope>
    <source>
        <strain evidence="2 3">DSM 12251</strain>
    </source>
</reference>
<dbReference type="AlphaFoldDB" id="A0A7W8DPB1"/>
<organism evidence="2 3">
    <name type="scientific">Prosthecobacter dejongeii</name>
    <dbReference type="NCBI Taxonomy" id="48465"/>
    <lineage>
        <taxon>Bacteria</taxon>
        <taxon>Pseudomonadati</taxon>
        <taxon>Verrucomicrobiota</taxon>
        <taxon>Verrucomicrobiia</taxon>
        <taxon>Verrucomicrobiales</taxon>
        <taxon>Verrucomicrobiaceae</taxon>
        <taxon>Prosthecobacter</taxon>
    </lineage>
</organism>
<comment type="caution">
    <text evidence="2">The sequence shown here is derived from an EMBL/GenBank/DDBJ whole genome shotgun (WGS) entry which is preliminary data.</text>
</comment>
<feature type="chain" id="PRO_5030830241" evidence="1">
    <location>
        <begin position="22"/>
        <end position="198"/>
    </location>
</feature>
<evidence type="ECO:0000313" key="3">
    <source>
        <dbReference type="Proteomes" id="UP000534294"/>
    </source>
</evidence>
<protein>
    <submittedName>
        <fullName evidence="2">Uncharacterized protein</fullName>
    </submittedName>
</protein>
<feature type="signal peptide" evidence="1">
    <location>
        <begin position="1"/>
        <end position="21"/>
    </location>
</feature>
<sequence>MRALFDLCLLLLTCTSLPALDIPVDDTTIVIGERVGPIEKGMTLFGLKTLLGAGKVKAADIEVGEGETLPGAKLFEGTDKELEVLFNPEGDEKEVWDIRIIGKAWKFENGLKVGLSLEEVEKINGGPFIIFGFGWDYGGYANLKGGKLDGKVSLRFEPGKNTDNSLMGDQEIPTTNVKLRASKPKVESITVIFRQTAA</sequence>
<accession>A0A7W8DPB1</accession>
<proteinExistence type="predicted"/>
<evidence type="ECO:0000313" key="2">
    <source>
        <dbReference type="EMBL" id="MBB5036965.1"/>
    </source>
</evidence>